<dbReference type="Proteomes" id="UP000309138">
    <property type="component" value="Unassembled WGS sequence"/>
</dbReference>
<name>A0A4U1L2D9_9SPHN</name>
<evidence type="ECO:0000313" key="2">
    <source>
        <dbReference type="EMBL" id="TKD50186.1"/>
    </source>
</evidence>
<evidence type="ECO:0000256" key="1">
    <source>
        <dbReference type="SAM" id="MobiDB-lite"/>
    </source>
</evidence>
<dbReference type="RefSeq" id="WP_136942129.1">
    <property type="nucleotide sequence ID" value="NZ_SWKR01000002.1"/>
</dbReference>
<gene>
    <name evidence="2" type="ORF">FBR43_05030</name>
</gene>
<sequence>MLARRTPLKRGKPMRSKRKGYKPAKIVFHHNRVAELGCAVSGQPATLHHVSASIHGGRITRSDRCVVPLAPEYHMYQHGSRTSVEALGHAGFHATYGIDLEELGNRLWAETEAIWEAMHGKGQVNG</sequence>
<reference evidence="2 3" key="1">
    <citation type="submission" date="2019-04" db="EMBL/GenBank/DDBJ databases">
        <authorList>
            <person name="Yang Y."/>
            <person name="Wei D."/>
        </authorList>
    </citation>
    <scope>NUCLEOTIDE SEQUENCE [LARGE SCALE GENOMIC DNA]</scope>
    <source>
        <strain evidence="2 3">L-1-4w-11</strain>
    </source>
</reference>
<dbReference type="OrthoDB" id="7451994at2"/>
<dbReference type="EMBL" id="SWKR01000002">
    <property type="protein sequence ID" value="TKD50186.1"/>
    <property type="molecule type" value="Genomic_DNA"/>
</dbReference>
<dbReference type="AlphaFoldDB" id="A0A4U1L2D9"/>
<evidence type="ECO:0000313" key="3">
    <source>
        <dbReference type="Proteomes" id="UP000309138"/>
    </source>
</evidence>
<proteinExistence type="predicted"/>
<comment type="caution">
    <text evidence="2">The sequence shown here is derived from an EMBL/GenBank/DDBJ whole genome shotgun (WGS) entry which is preliminary data.</text>
</comment>
<keyword evidence="3" id="KW-1185">Reference proteome</keyword>
<organism evidence="2 3">
    <name type="scientific">Sphingomonas baiyangensis</name>
    <dbReference type="NCBI Taxonomy" id="2572576"/>
    <lineage>
        <taxon>Bacteria</taxon>
        <taxon>Pseudomonadati</taxon>
        <taxon>Pseudomonadota</taxon>
        <taxon>Alphaproteobacteria</taxon>
        <taxon>Sphingomonadales</taxon>
        <taxon>Sphingomonadaceae</taxon>
        <taxon>Sphingomonas</taxon>
    </lineage>
</organism>
<feature type="region of interest" description="Disordered" evidence="1">
    <location>
        <begin position="1"/>
        <end position="20"/>
    </location>
</feature>
<protein>
    <submittedName>
        <fullName evidence="2">Uncharacterized protein</fullName>
    </submittedName>
</protein>
<accession>A0A4U1L2D9</accession>